<evidence type="ECO:0008006" key="3">
    <source>
        <dbReference type="Google" id="ProtNLM"/>
    </source>
</evidence>
<organism evidence="1 2">
    <name type="scientific">Tannerella forsythia</name>
    <name type="common">Bacteroides forsythus</name>
    <dbReference type="NCBI Taxonomy" id="28112"/>
    <lineage>
        <taxon>Bacteria</taxon>
        <taxon>Pseudomonadati</taxon>
        <taxon>Bacteroidota</taxon>
        <taxon>Bacteroidia</taxon>
        <taxon>Bacteroidales</taxon>
        <taxon>Tannerellaceae</taxon>
        <taxon>Tannerella</taxon>
    </lineage>
</organism>
<dbReference type="RefSeq" id="WP_124751759.1">
    <property type="nucleotide sequence ID" value="NZ_RQYS01000031.1"/>
</dbReference>
<accession>A0A3P1XQ96</accession>
<dbReference type="EMBL" id="RQYS01000031">
    <property type="protein sequence ID" value="RRD60077.1"/>
    <property type="molecule type" value="Genomic_DNA"/>
</dbReference>
<evidence type="ECO:0000313" key="2">
    <source>
        <dbReference type="Proteomes" id="UP000278609"/>
    </source>
</evidence>
<proteinExistence type="predicted"/>
<name>A0A3P1XQ96_TANFO</name>
<dbReference type="OrthoDB" id="1267395at2"/>
<evidence type="ECO:0000313" key="1">
    <source>
        <dbReference type="EMBL" id="RRD60077.1"/>
    </source>
</evidence>
<dbReference type="Proteomes" id="UP000278609">
    <property type="component" value="Unassembled WGS sequence"/>
</dbReference>
<reference evidence="1 2" key="1">
    <citation type="submission" date="2018-11" db="EMBL/GenBank/DDBJ databases">
        <title>Genomes From Bacteria Associated with the Canine Oral Cavity: a Test Case for Automated Genome-Based Taxonomic Assignment.</title>
        <authorList>
            <person name="Coil D.A."/>
            <person name="Jospin G."/>
            <person name="Darling A.E."/>
            <person name="Wallis C."/>
            <person name="Davis I.J."/>
            <person name="Harris S."/>
            <person name="Eisen J.A."/>
            <person name="Holcombe L.J."/>
            <person name="O'Flynn C."/>
        </authorList>
    </citation>
    <scope>NUCLEOTIDE SEQUENCE [LARGE SCALE GENOMIC DNA]</scope>
    <source>
        <strain evidence="1 2">OH2617_COT-023</strain>
    </source>
</reference>
<protein>
    <recommendedName>
        <fullName evidence="3">Lipocalin-like domain-containing protein</fullName>
    </recommendedName>
</protein>
<sequence>MNSRPARAVRSERSSIDLKQLDGNWRITALYKGNYEHFSKMERGAVRKTANLYRNACADKKDDLFIFNVARTTYRRSHCGIVSNAKKWTVNKGRTGVTLTTPPNESIRVVKLTADKLILEGEFVFAVPKPQTGIYLLERTSK</sequence>
<gene>
    <name evidence="1" type="ORF">EII40_08070</name>
</gene>
<dbReference type="AlphaFoldDB" id="A0A3P1XQ96"/>
<comment type="caution">
    <text evidence="1">The sequence shown here is derived from an EMBL/GenBank/DDBJ whole genome shotgun (WGS) entry which is preliminary data.</text>
</comment>